<dbReference type="EMBL" id="CAJHNJ030000045">
    <property type="protein sequence ID" value="CAG9131620.1"/>
    <property type="molecule type" value="Genomic_DNA"/>
</dbReference>
<comment type="similarity">
    <text evidence="4">Belongs to the CHCHD7 family.</text>
</comment>
<dbReference type="GO" id="GO:0033108">
    <property type="term" value="P:mitochondrial respiratory chain complex assembly"/>
    <property type="evidence" value="ECO:0007669"/>
    <property type="project" value="TreeGrafter"/>
</dbReference>
<sequence>MTKLINNSAARLNPCLKEQDQSYNCLDKNNYDHEKCQVYFDNYNICKKFWGQVYRDRKAKGIHPFLPDIEEREKIRMEHLNMNK</sequence>
<dbReference type="SUPFAM" id="SSF47072">
    <property type="entry name" value="Cysteine alpha-hairpin motif"/>
    <property type="match status" value="1"/>
</dbReference>
<dbReference type="OrthoDB" id="9971592at2759"/>
<keyword evidence="2" id="KW-0496">Mitochondrion</keyword>
<evidence type="ECO:0000256" key="1">
    <source>
        <dbReference type="ARBA" id="ARBA00004569"/>
    </source>
</evidence>
<dbReference type="GO" id="GO:0005758">
    <property type="term" value="C:mitochondrial intermembrane space"/>
    <property type="evidence" value="ECO:0007669"/>
    <property type="project" value="UniProtKB-SubCell"/>
</dbReference>
<evidence type="ECO:0000256" key="5">
    <source>
        <dbReference type="ARBA" id="ARBA00039509"/>
    </source>
</evidence>
<dbReference type="Pfam" id="PF02297">
    <property type="entry name" value="COX6B"/>
    <property type="match status" value="1"/>
</dbReference>
<dbReference type="InterPro" id="IPR051040">
    <property type="entry name" value="COX23"/>
</dbReference>
<reference evidence="6" key="1">
    <citation type="submission" date="2020-11" db="EMBL/GenBank/DDBJ databases">
        <authorList>
            <person name="Whiteford S."/>
        </authorList>
    </citation>
    <scope>NUCLEOTIDE SEQUENCE</scope>
</reference>
<accession>A0A8S4FYH1</accession>
<keyword evidence="7" id="KW-1185">Reference proteome</keyword>
<comment type="subcellular location">
    <subcellularLocation>
        <location evidence="1">Mitochondrion intermembrane space</location>
    </subcellularLocation>
</comment>
<evidence type="ECO:0000256" key="4">
    <source>
        <dbReference type="ARBA" id="ARBA00038205"/>
    </source>
</evidence>
<evidence type="ECO:0000256" key="2">
    <source>
        <dbReference type="ARBA" id="ARBA00023128"/>
    </source>
</evidence>
<evidence type="ECO:0000313" key="6">
    <source>
        <dbReference type="EMBL" id="CAG9131620.1"/>
    </source>
</evidence>
<dbReference type="AlphaFoldDB" id="A0A8S4FYH1"/>
<protein>
    <recommendedName>
        <fullName evidence="5">Coiled-coil-helix-coiled-coil-helix domain-containing protein 7</fullName>
    </recommendedName>
</protein>
<dbReference type="Gene3D" id="1.10.287.1130">
    <property type="entry name" value="CytochromE C oxidase copper chaperone"/>
    <property type="match status" value="1"/>
</dbReference>
<keyword evidence="3" id="KW-1015">Disulfide bond</keyword>
<comment type="caution">
    <text evidence="6">The sequence shown here is derived from an EMBL/GenBank/DDBJ whole genome shotgun (WGS) entry which is preliminary data.</text>
</comment>
<dbReference type="PANTHER" id="PTHR46811">
    <property type="entry name" value="COILED-COIL-HELIX-COILED-COIL-HELIX DOMAIN-CONTAINING PROTEIN 7"/>
    <property type="match status" value="1"/>
</dbReference>
<organism evidence="6 7">
    <name type="scientific">Plutella xylostella</name>
    <name type="common">Diamondback moth</name>
    <name type="synonym">Plutella maculipennis</name>
    <dbReference type="NCBI Taxonomy" id="51655"/>
    <lineage>
        <taxon>Eukaryota</taxon>
        <taxon>Metazoa</taxon>
        <taxon>Ecdysozoa</taxon>
        <taxon>Arthropoda</taxon>
        <taxon>Hexapoda</taxon>
        <taxon>Insecta</taxon>
        <taxon>Pterygota</taxon>
        <taxon>Neoptera</taxon>
        <taxon>Endopterygota</taxon>
        <taxon>Lepidoptera</taxon>
        <taxon>Glossata</taxon>
        <taxon>Ditrysia</taxon>
        <taxon>Yponomeutoidea</taxon>
        <taxon>Plutellidae</taxon>
        <taxon>Plutella</taxon>
    </lineage>
</organism>
<dbReference type="InterPro" id="IPR048280">
    <property type="entry name" value="COX6B-like"/>
</dbReference>
<dbReference type="PROSITE" id="PS51808">
    <property type="entry name" value="CHCH"/>
    <property type="match status" value="1"/>
</dbReference>
<dbReference type="InterPro" id="IPR009069">
    <property type="entry name" value="Cys_alpha_HP_mot_SF"/>
</dbReference>
<dbReference type="Proteomes" id="UP000653454">
    <property type="component" value="Unassembled WGS sequence"/>
</dbReference>
<dbReference type="PANTHER" id="PTHR46811:SF1">
    <property type="entry name" value="COILED-COIL-HELIX-COILED-COIL-HELIX DOMAIN-CONTAINING PROTEIN 7"/>
    <property type="match status" value="1"/>
</dbReference>
<gene>
    <name evidence="6" type="ORF">PLXY2_LOCUS10330</name>
</gene>
<name>A0A8S4FYH1_PLUXY</name>
<evidence type="ECO:0000256" key="3">
    <source>
        <dbReference type="ARBA" id="ARBA00023157"/>
    </source>
</evidence>
<proteinExistence type="inferred from homology"/>
<evidence type="ECO:0000313" key="7">
    <source>
        <dbReference type="Proteomes" id="UP000653454"/>
    </source>
</evidence>